<sequence length="75" mass="8427">MAQVFYLHILFPSTSCYNFSISFAAPEPLSQPMNARLAAFERLLWSSTSPFLHNPFQLALQASSNVSRPSRPLKP</sequence>
<accession>A0A1Y1ZZF0</accession>
<organism evidence="1 2">
    <name type="scientific">Clohesyomyces aquaticus</name>
    <dbReference type="NCBI Taxonomy" id="1231657"/>
    <lineage>
        <taxon>Eukaryota</taxon>
        <taxon>Fungi</taxon>
        <taxon>Dikarya</taxon>
        <taxon>Ascomycota</taxon>
        <taxon>Pezizomycotina</taxon>
        <taxon>Dothideomycetes</taxon>
        <taxon>Pleosporomycetidae</taxon>
        <taxon>Pleosporales</taxon>
        <taxon>Lindgomycetaceae</taxon>
        <taxon>Clohesyomyces</taxon>
    </lineage>
</organism>
<keyword evidence="2" id="KW-1185">Reference proteome</keyword>
<dbReference type="Proteomes" id="UP000193144">
    <property type="component" value="Unassembled WGS sequence"/>
</dbReference>
<dbReference type="EMBL" id="MCFA01000024">
    <property type="protein sequence ID" value="ORY15629.1"/>
    <property type="molecule type" value="Genomic_DNA"/>
</dbReference>
<evidence type="ECO:0000313" key="2">
    <source>
        <dbReference type="Proteomes" id="UP000193144"/>
    </source>
</evidence>
<dbReference type="AlphaFoldDB" id="A0A1Y1ZZF0"/>
<protein>
    <submittedName>
        <fullName evidence="1">Uncharacterized protein</fullName>
    </submittedName>
</protein>
<evidence type="ECO:0000313" key="1">
    <source>
        <dbReference type="EMBL" id="ORY15629.1"/>
    </source>
</evidence>
<comment type="caution">
    <text evidence="1">The sequence shown here is derived from an EMBL/GenBank/DDBJ whole genome shotgun (WGS) entry which is preliminary data.</text>
</comment>
<name>A0A1Y1ZZF0_9PLEO</name>
<proteinExistence type="predicted"/>
<gene>
    <name evidence="1" type="ORF">BCR34DRAFT_558714</name>
</gene>
<reference evidence="1 2" key="1">
    <citation type="submission" date="2016-07" db="EMBL/GenBank/DDBJ databases">
        <title>Pervasive Adenine N6-methylation of Active Genes in Fungi.</title>
        <authorList>
            <consortium name="DOE Joint Genome Institute"/>
            <person name="Mondo S.J."/>
            <person name="Dannebaum R.O."/>
            <person name="Kuo R.C."/>
            <person name="Labutti K."/>
            <person name="Haridas S."/>
            <person name="Kuo A."/>
            <person name="Salamov A."/>
            <person name="Ahrendt S.R."/>
            <person name="Lipzen A."/>
            <person name="Sullivan W."/>
            <person name="Andreopoulos W.B."/>
            <person name="Clum A."/>
            <person name="Lindquist E."/>
            <person name="Daum C."/>
            <person name="Ramamoorthy G.K."/>
            <person name="Gryganskyi A."/>
            <person name="Culley D."/>
            <person name="Magnuson J.K."/>
            <person name="James T.Y."/>
            <person name="O'Malley M.A."/>
            <person name="Stajich J.E."/>
            <person name="Spatafora J.W."/>
            <person name="Visel A."/>
            <person name="Grigoriev I.V."/>
        </authorList>
    </citation>
    <scope>NUCLEOTIDE SEQUENCE [LARGE SCALE GENOMIC DNA]</scope>
    <source>
        <strain evidence="1 2">CBS 115471</strain>
    </source>
</reference>